<dbReference type="Gene3D" id="1.25.40.10">
    <property type="entry name" value="Tetratricopeptide repeat domain"/>
    <property type="match status" value="2"/>
</dbReference>
<proteinExistence type="predicted"/>
<dbReference type="OrthoDB" id="9991317at2759"/>
<feature type="signal peptide" evidence="1">
    <location>
        <begin position="1"/>
        <end position="17"/>
    </location>
</feature>
<sequence length="1021" mass="113576">MFFLRALLRIVLEVVLSAKAFLQLLLPPPDPLAQGKKLNKLAERSFSRYTQTGSLLELEKCIDLHRQMIKCTPSAYVIDHAGLLGILALRLRERYDRTRMKADLDEACRALKQASQANHPDRGSLLCQLGVQLAEKFEQTRDTSLLDEAIRVSRQAIACIPDTHPELPNFLGNLGNRIGERFSQTGNTMDLEEAIYILRTANQSAPTTYADRPAILMNLALQLGESYSWTGNVADLNEGIIIARESIDCARDRAQSSTSRLGTLATLLFYRFSRSGGMHDLDEAIQKRRQIVQAIPKHHNDRAGHLNNLANLLLAKNSRSGALSDVNEAIEIIREAIDDTDDSNVYKAAMLDTLATLLGTRASQGHKDEDLVEAIRISRQAVQVAPDGRPERVRYLNNLTKLLGTRYSKTESTVDLEEAIKAAQQAVEAAPSNFPDRASLLSNLGIHVAESYSRTNNPTSFDKAKECFISALYHKPSPIQHRLTAGRYFLLLPGILEDLDQAYDVAKVAVELVPLLNSPSLQHVDRQALLQQAVAIASDAAAIALLHGKGAAHAVELLEIGRNVIASSLQDLRTDLFMLKKKHPDLASRFSHLRKRLDAPLANESMATVDTIRENSLGADQRRQAEDQLPTLLRDIRAKSGFENFLLAPSAAEIQATAKDGPIVIINISQFRCDALIMELSGTRTVPLPYISWDTIHHRDRGTLETLEWLWDDIVSPVFDALGLTQQPSDDHWPHIWWIPTGRLVGFPLHAAGYHIGPNSETALDRAVSSYSSSVKTLIHSRRQQGYRPQETRADADLVLVSMDVTPEQDNLEHATEEIRAIRNVVGNSTTLSPKEPLSLKKDVLSALRSCSVFHFAGHGRADPLNPLQSCLLLSDWQKDPLSVESVLDINLGREMPFLAYLSACGSGKIQVAGLVDEAIHMTTAFQLSGFQHVIGTLWDVNDKLCVDIARMMYDGLLQGHMRDEAVSRSLHRATRELRDHWASEDTVQDLRRRDGKLRKVVGVERTPVRPLWVPYVHYGI</sequence>
<dbReference type="Proteomes" id="UP001152049">
    <property type="component" value="Unassembled WGS sequence"/>
</dbReference>
<keyword evidence="4" id="KW-1185">Reference proteome</keyword>
<keyword evidence="1" id="KW-0732">Signal</keyword>
<name>A0A9W8V7N0_9HYPO</name>
<dbReference type="InterPro" id="IPR011990">
    <property type="entry name" value="TPR-like_helical_dom_sf"/>
</dbReference>
<evidence type="ECO:0000313" key="4">
    <source>
        <dbReference type="Proteomes" id="UP001152049"/>
    </source>
</evidence>
<dbReference type="PANTHER" id="PTHR19959:SF119">
    <property type="entry name" value="FUNGAL LIPASE-LIKE DOMAIN-CONTAINING PROTEIN"/>
    <property type="match status" value="1"/>
</dbReference>
<evidence type="ECO:0000313" key="3">
    <source>
        <dbReference type="EMBL" id="KAJ4244166.1"/>
    </source>
</evidence>
<dbReference type="InterPro" id="IPR024983">
    <property type="entry name" value="CHAT_dom"/>
</dbReference>
<reference evidence="3" key="1">
    <citation type="submission" date="2022-09" db="EMBL/GenBank/DDBJ databases">
        <title>Fusarium specimens isolated from Avocado Roots.</title>
        <authorList>
            <person name="Stajich J."/>
            <person name="Roper C."/>
            <person name="Heimlech-Rivalta G."/>
        </authorList>
    </citation>
    <scope>NUCLEOTIDE SEQUENCE</scope>
    <source>
        <strain evidence="3">CF00136</strain>
    </source>
</reference>
<dbReference type="EMBL" id="JAOQAZ010000052">
    <property type="protein sequence ID" value="KAJ4244166.1"/>
    <property type="molecule type" value="Genomic_DNA"/>
</dbReference>
<accession>A0A9W8V7N0</accession>
<dbReference type="AlphaFoldDB" id="A0A9W8V7N0"/>
<feature type="chain" id="PRO_5040945893" description="CHAT domain-containing protein" evidence="1">
    <location>
        <begin position="18"/>
        <end position="1021"/>
    </location>
</feature>
<evidence type="ECO:0000259" key="2">
    <source>
        <dbReference type="Pfam" id="PF12770"/>
    </source>
</evidence>
<protein>
    <recommendedName>
        <fullName evidence="2">CHAT domain-containing protein</fullName>
    </recommendedName>
</protein>
<evidence type="ECO:0000256" key="1">
    <source>
        <dbReference type="SAM" id="SignalP"/>
    </source>
</evidence>
<comment type="caution">
    <text evidence="3">The sequence shown here is derived from an EMBL/GenBank/DDBJ whole genome shotgun (WGS) entry which is preliminary data.</text>
</comment>
<gene>
    <name evidence="3" type="ORF">NW762_014547</name>
</gene>
<dbReference type="SUPFAM" id="SSF48452">
    <property type="entry name" value="TPR-like"/>
    <property type="match status" value="1"/>
</dbReference>
<feature type="domain" description="CHAT" evidence="2">
    <location>
        <begin position="705"/>
        <end position="981"/>
    </location>
</feature>
<dbReference type="PANTHER" id="PTHR19959">
    <property type="entry name" value="KINESIN LIGHT CHAIN"/>
    <property type="match status" value="1"/>
</dbReference>
<organism evidence="3 4">
    <name type="scientific">Fusarium torreyae</name>
    <dbReference type="NCBI Taxonomy" id="1237075"/>
    <lineage>
        <taxon>Eukaryota</taxon>
        <taxon>Fungi</taxon>
        <taxon>Dikarya</taxon>
        <taxon>Ascomycota</taxon>
        <taxon>Pezizomycotina</taxon>
        <taxon>Sordariomycetes</taxon>
        <taxon>Hypocreomycetidae</taxon>
        <taxon>Hypocreales</taxon>
        <taxon>Nectriaceae</taxon>
        <taxon>Fusarium</taxon>
    </lineage>
</organism>
<dbReference type="Pfam" id="PF12770">
    <property type="entry name" value="CHAT"/>
    <property type="match status" value="1"/>
</dbReference>